<name>A0ABP6UP28_9FLAO</name>
<dbReference type="RefSeq" id="WP_344928981.1">
    <property type="nucleotide sequence ID" value="NZ_BAABCW010000014.1"/>
</dbReference>
<feature type="transmembrane region" description="Helical" evidence="7">
    <location>
        <begin position="171"/>
        <end position="190"/>
    </location>
</feature>
<keyword evidence="5 7" id="KW-1133">Transmembrane helix</keyword>
<dbReference type="SUPFAM" id="SSF144091">
    <property type="entry name" value="Rhomboid-like"/>
    <property type="match status" value="1"/>
</dbReference>
<evidence type="ECO:0000313" key="11">
    <source>
        <dbReference type="Proteomes" id="UP001500459"/>
    </source>
</evidence>
<sequence>MEKIGIAGIILIILNTIISYKGFKNSAFLRKYAFQIDEILVHKDYKRMITSGFLHVNWIHFGFNMASLYFFSYCIESTVGIFSFLLIYFGSLIGGNLLALFIHRKHGDYSAVGASGAISGVILGAVALFKNMEVGLLFTTFGIPGWLYGLVFIIISIYGIKSQNNSIGHEAHLGGGIIGLLIAIALVPGVTAQNPIPIILVFVPSLIFLSIIFIKPDFLAVKKLLSEKPEGLLDVDDRYNIDKVTKEEELNALLDKIHNKGIHRLSKIEKERLEELSK</sequence>
<evidence type="ECO:0000259" key="8">
    <source>
        <dbReference type="Pfam" id="PF01694"/>
    </source>
</evidence>
<dbReference type="PANTHER" id="PTHR43731">
    <property type="entry name" value="RHOMBOID PROTEASE"/>
    <property type="match status" value="1"/>
</dbReference>
<evidence type="ECO:0008006" key="12">
    <source>
        <dbReference type="Google" id="ProtNLM"/>
    </source>
</evidence>
<evidence type="ECO:0000256" key="1">
    <source>
        <dbReference type="ARBA" id="ARBA00004141"/>
    </source>
</evidence>
<feature type="transmembrane region" description="Helical" evidence="7">
    <location>
        <begin position="109"/>
        <end position="129"/>
    </location>
</feature>
<accession>A0ABP6UP28</accession>
<feature type="transmembrane region" description="Helical" evidence="7">
    <location>
        <begin position="135"/>
        <end position="159"/>
    </location>
</feature>
<organism evidence="10 11">
    <name type="scientific">Aquimarina addita</name>
    <dbReference type="NCBI Taxonomy" id="870485"/>
    <lineage>
        <taxon>Bacteria</taxon>
        <taxon>Pseudomonadati</taxon>
        <taxon>Bacteroidota</taxon>
        <taxon>Flavobacteriia</taxon>
        <taxon>Flavobacteriales</taxon>
        <taxon>Flavobacteriaceae</taxon>
        <taxon>Aquimarina</taxon>
    </lineage>
</organism>
<dbReference type="InterPro" id="IPR050925">
    <property type="entry name" value="Rhomboid_protease_S54"/>
</dbReference>
<keyword evidence="3 7" id="KW-0812">Transmembrane</keyword>
<comment type="caution">
    <text evidence="10">The sequence shown here is derived from an EMBL/GenBank/DDBJ whole genome shotgun (WGS) entry which is preliminary data.</text>
</comment>
<feature type="transmembrane region" description="Helical" evidence="7">
    <location>
        <begin position="6"/>
        <end position="23"/>
    </location>
</feature>
<evidence type="ECO:0000313" key="10">
    <source>
        <dbReference type="EMBL" id="GAA3514839.1"/>
    </source>
</evidence>
<feature type="transmembrane region" description="Helical" evidence="7">
    <location>
        <begin position="79"/>
        <end position="102"/>
    </location>
</feature>
<keyword evidence="11" id="KW-1185">Reference proteome</keyword>
<dbReference type="Pfam" id="PF01694">
    <property type="entry name" value="Rhomboid"/>
    <property type="match status" value="1"/>
</dbReference>
<reference evidence="11" key="1">
    <citation type="journal article" date="2019" name="Int. J. Syst. Evol. Microbiol.">
        <title>The Global Catalogue of Microorganisms (GCM) 10K type strain sequencing project: providing services to taxonomists for standard genome sequencing and annotation.</title>
        <authorList>
            <consortium name="The Broad Institute Genomics Platform"/>
            <consortium name="The Broad Institute Genome Sequencing Center for Infectious Disease"/>
            <person name="Wu L."/>
            <person name="Ma J."/>
        </authorList>
    </citation>
    <scope>NUCLEOTIDE SEQUENCE [LARGE SCALE GENOMIC DNA]</scope>
    <source>
        <strain evidence="11">JCM 17106</strain>
    </source>
</reference>
<dbReference type="Proteomes" id="UP001500459">
    <property type="component" value="Unassembled WGS sequence"/>
</dbReference>
<feature type="domain" description="DUF6576" evidence="9">
    <location>
        <begin position="234"/>
        <end position="278"/>
    </location>
</feature>
<keyword evidence="4" id="KW-0378">Hydrolase</keyword>
<dbReference type="Gene3D" id="1.20.1540.10">
    <property type="entry name" value="Rhomboid-like"/>
    <property type="match status" value="1"/>
</dbReference>
<comment type="subcellular location">
    <subcellularLocation>
        <location evidence="1">Membrane</location>
        <topology evidence="1">Multi-pass membrane protein</topology>
    </subcellularLocation>
</comment>
<protein>
    <recommendedName>
        <fullName evidence="12">Rhomboid family intramembrane serine protease</fullName>
    </recommendedName>
</protein>
<evidence type="ECO:0000256" key="5">
    <source>
        <dbReference type="ARBA" id="ARBA00022989"/>
    </source>
</evidence>
<feature type="transmembrane region" description="Helical" evidence="7">
    <location>
        <begin position="196"/>
        <end position="214"/>
    </location>
</feature>
<keyword evidence="6 7" id="KW-0472">Membrane</keyword>
<dbReference type="InterPro" id="IPR022764">
    <property type="entry name" value="Peptidase_S54_rhomboid_dom"/>
</dbReference>
<evidence type="ECO:0000259" key="9">
    <source>
        <dbReference type="Pfam" id="PF20216"/>
    </source>
</evidence>
<evidence type="ECO:0000256" key="7">
    <source>
        <dbReference type="SAM" id="Phobius"/>
    </source>
</evidence>
<dbReference type="PANTHER" id="PTHR43731:SF14">
    <property type="entry name" value="PRESENILIN-ASSOCIATED RHOMBOID-LIKE PROTEIN, MITOCHONDRIAL"/>
    <property type="match status" value="1"/>
</dbReference>
<gene>
    <name evidence="10" type="ORF">GCM10022393_30970</name>
</gene>
<comment type="similarity">
    <text evidence="2">Belongs to the peptidase S54 family.</text>
</comment>
<dbReference type="Pfam" id="PF20216">
    <property type="entry name" value="DUF6576"/>
    <property type="match status" value="1"/>
</dbReference>
<dbReference type="InterPro" id="IPR035952">
    <property type="entry name" value="Rhomboid-like_sf"/>
</dbReference>
<dbReference type="EMBL" id="BAABCW010000014">
    <property type="protein sequence ID" value="GAA3514839.1"/>
    <property type="molecule type" value="Genomic_DNA"/>
</dbReference>
<evidence type="ECO:0000256" key="4">
    <source>
        <dbReference type="ARBA" id="ARBA00022801"/>
    </source>
</evidence>
<evidence type="ECO:0000256" key="2">
    <source>
        <dbReference type="ARBA" id="ARBA00009045"/>
    </source>
</evidence>
<feature type="domain" description="Peptidase S54 rhomboid" evidence="8">
    <location>
        <begin position="44"/>
        <end position="187"/>
    </location>
</feature>
<feature type="transmembrane region" description="Helical" evidence="7">
    <location>
        <begin position="52"/>
        <end position="73"/>
    </location>
</feature>
<proteinExistence type="inferred from homology"/>
<evidence type="ECO:0000256" key="6">
    <source>
        <dbReference type="ARBA" id="ARBA00023136"/>
    </source>
</evidence>
<evidence type="ECO:0000256" key="3">
    <source>
        <dbReference type="ARBA" id="ARBA00022692"/>
    </source>
</evidence>
<dbReference type="InterPro" id="IPR046483">
    <property type="entry name" value="DUF6576"/>
</dbReference>